<feature type="compositionally biased region" description="Basic residues" evidence="1">
    <location>
        <begin position="191"/>
        <end position="200"/>
    </location>
</feature>
<dbReference type="InParanoid" id="A0A409X4D0"/>
<reference evidence="2 3" key="1">
    <citation type="journal article" date="2018" name="Evol. Lett.">
        <title>Horizontal gene cluster transfer increased hallucinogenic mushroom diversity.</title>
        <authorList>
            <person name="Reynolds H.T."/>
            <person name="Vijayakumar V."/>
            <person name="Gluck-Thaler E."/>
            <person name="Korotkin H.B."/>
            <person name="Matheny P.B."/>
            <person name="Slot J.C."/>
        </authorList>
    </citation>
    <scope>NUCLEOTIDE SEQUENCE [LARGE SCALE GENOMIC DNA]</scope>
    <source>
        <strain evidence="2 3">SRW20</strain>
    </source>
</reference>
<feature type="region of interest" description="Disordered" evidence="1">
    <location>
        <begin position="149"/>
        <end position="201"/>
    </location>
</feature>
<evidence type="ECO:0000313" key="2">
    <source>
        <dbReference type="EMBL" id="PPQ85628.1"/>
    </source>
</evidence>
<feature type="compositionally biased region" description="Low complexity" evidence="1">
    <location>
        <begin position="262"/>
        <end position="275"/>
    </location>
</feature>
<evidence type="ECO:0000313" key="3">
    <source>
        <dbReference type="Proteomes" id="UP000284706"/>
    </source>
</evidence>
<sequence length="422" mass="44876">PRVLVAQPLPQLRILLAQHLCGALGIRERGEQRGHVGGVFFFEGEEFFAVLGEGSVAAKGGVEVAAKGVGGVPITVAPQIPKRLRNARRRSRRGALRRMHVPLSVSPLPPLPPLSIPVSISAPAGSSKRRALHQIVTTTATPFTIAMPQRTRMGPTAGVRGERPAPPPRPITPQLRSRGIPPRLRNSPPSLRKRHPRQRPRMALTIRMALRIEPNLPSALVEADAEAPPTPPPPLKAALNALTVLGPRSSTFGPGPAPSPEPGLRLPSLSLSSGAQPPLLPPPLAYADKLLPGLSPPLPLSLAAIPPSLPAERRGDTSRSWTLMLRFLILAITPDPAPGPVPVPDKEEGDRAARVKGAEATDPEAERDPPGGDAAEAAEIEEGLKADGLSPPPRSETRREGVRSLVFSRSLSRSRSRSLSRR</sequence>
<dbReference type="AlphaFoldDB" id="A0A409X4D0"/>
<feature type="compositionally biased region" description="Low complexity" evidence="1">
    <location>
        <begin position="172"/>
        <end position="190"/>
    </location>
</feature>
<evidence type="ECO:0000256" key="1">
    <source>
        <dbReference type="SAM" id="MobiDB-lite"/>
    </source>
</evidence>
<accession>A0A409X4D0</accession>
<feature type="compositionally biased region" description="Basic residues" evidence="1">
    <location>
        <begin position="412"/>
        <end position="422"/>
    </location>
</feature>
<feature type="compositionally biased region" description="Basic and acidic residues" evidence="1">
    <location>
        <begin position="344"/>
        <end position="370"/>
    </location>
</feature>
<feature type="region of interest" description="Disordered" evidence="1">
    <location>
        <begin position="334"/>
        <end position="422"/>
    </location>
</feature>
<name>A0A409X4D0_9AGAR</name>
<gene>
    <name evidence="2" type="ORF">CVT26_008862</name>
</gene>
<dbReference type="EMBL" id="NHYE01004254">
    <property type="protein sequence ID" value="PPQ85628.1"/>
    <property type="molecule type" value="Genomic_DNA"/>
</dbReference>
<protein>
    <submittedName>
        <fullName evidence="2">Uncharacterized protein</fullName>
    </submittedName>
</protein>
<comment type="caution">
    <text evidence="2">The sequence shown here is derived from an EMBL/GenBank/DDBJ whole genome shotgun (WGS) entry which is preliminary data.</text>
</comment>
<keyword evidence="3" id="KW-1185">Reference proteome</keyword>
<organism evidence="2 3">
    <name type="scientific">Gymnopilus dilepis</name>
    <dbReference type="NCBI Taxonomy" id="231916"/>
    <lineage>
        <taxon>Eukaryota</taxon>
        <taxon>Fungi</taxon>
        <taxon>Dikarya</taxon>
        <taxon>Basidiomycota</taxon>
        <taxon>Agaricomycotina</taxon>
        <taxon>Agaricomycetes</taxon>
        <taxon>Agaricomycetidae</taxon>
        <taxon>Agaricales</taxon>
        <taxon>Agaricineae</taxon>
        <taxon>Hymenogastraceae</taxon>
        <taxon>Gymnopilus</taxon>
    </lineage>
</organism>
<feature type="non-terminal residue" evidence="2">
    <location>
        <position position="1"/>
    </location>
</feature>
<dbReference type="Proteomes" id="UP000284706">
    <property type="component" value="Unassembled WGS sequence"/>
</dbReference>
<proteinExistence type="predicted"/>
<feature type="region of interest" description="Disordered" evidence="1">
    <location>
        <begin position="246"/>
        <end position="275"/>
    </location>
</feature>